<proteinExistence type="predicted"/>
<evidence type="ECO:0000256" key="1">
    <source>
        <dbReference type="SAM" id="MobiDB-lite"/>
    </source>
</evidence>
<feature type="region of interest" description="Disordered" evidence="1">
    <location>
        <begin position="1"/>
        <end position="67"/>
    </location>
</feature>
<organism evidence="2 3">
    <name type="scientific">Labeo rohita</name>
    <name type="common">Indian major carp</name>
    <name type="synonym">Cyprinus rohita</name>
    <dbReference type="NCBI Taxonomy" id="84645"/>
    <lineage>
        <taxon>Eukaryota</taxon>
        <taxon>Metazoa</taxon>
        <taxon>Chordata</taxon>
        <taxon>Craniata</taxon>
        <taxon>Vertebrata</taxon>
        <taxon>Euteleostomi</taxon>
        <taxon>Actinopterygii</taxon>
        <taxon>Neopterygii</taxon>
        <taxon>Teleostei</taxon>
        <taxon>Ostariophysi</taxon>
        <taxon>Cypriniformes</taxon>
        <taxon>Cyprinidae</taxon>
        <taxon>Labeoninae</taxon>
        <taxon>Labeonini</taxon>
        <taxon>Labeo</taxon>
    </lineage>
</organism>
<name>A0ABQ8L7R0_LABRO</name>
<evidence type="ECO:0000313" key="2">
    <source>
        <dbReference type="EMBL" id="KAI2646757.1"/>
    </source>
</evidence>
<feature type="compositionally biased region" description="Polar residues" evidence="1">
    <location>
        <begin position="46"/>
        <end position="62"/>
    </location>
</feature>
<comment type="caution">
    <text evidence="2">The sequence shown here is derived from an EMBL/GenBank/DDBJ whole genome shotgun (WGS) entry which is preliminary data.</text>
</comment>
<evidence type="ECO:0000313" key="3">
    <source>
        <dbReference type="Proteomes" id="UP000830375"/>
    </source>
</evidence>
<gene>
    <name evidence="2" type="ORF">H4Q32_025412</name>
</gene>
<dbReference type="Proteomes" id="UP000830375">
    <property type="component" value="Unassembled WGS sequence"/>
</dbReference>
<keyword evidence="3" id="KW-1185">Reference proteome</keyword>
<reference evidence="2 3" key="1">
    <citation type="submission" date="2022-01" db="EMBL/GenBank/DDBJ databases">
        <title>A high-quality chromosome-level genome assembly of rohu carp, Labeo rohita.</title>
        <authorList>
            <person name="Arick M.A. II"/>
            <person name="Hsu C.-Y."/>
            <person name="Magbanua Z."/>
            <person name="Pechanova O."/>
            <person name="Grover C."/>
            <person name="Miller E."/>
            <person name="Thrash A."/>
            <person name="Ezzel L."/>
            <person name="Alam S."/>
            <person name="Benzie J."/>
            <person name="Hamilton M."/>
            <person name="Karsi A."/>
            <person name="Lawrence M.L."/>
            <person name="Peterson D.G."/>
        </authorList>
    </citation>
    <scope>NUCLEOTIDE SEQUENCE [LARGE SCALE GENOMIC DNA]</scope>
    <source>
        <strain evidence="3">BAU-BD-2019</strain>
        <tissue evidence="2">Blood</tissue>
    </source>
</reference>
<accession>A0ABQ8L7R0</accession>
<dbReference type="EMBL" id="JACTAM010000917">
    <property type="protein sequence ID" value="KAI2646757.1"/>
    <property type="molecule type" value="Genomic_DNA"/>
</dbReference>
<sequence length="115" mass="12833">MRRPITSTRPPPKVFVPTDSELLNPESKASTRRHPAFPQCQALLQKDTSQQRTEMSPWQPTQVPDHPLGEAMKNVILSLRIPWYVQQQSTTTSSSTAHAQVLNGGCTMTAGHTHF</sequence>
<protein>
    <submittedName>
        <fullName evidence="2">tRNA pseudouridine synthase B</fullName>
    </submittedName>
</protein>